<evidence type="ECO:0000313" key="3">
    <source>
        <dbReference type="Proteomes" id="UP001221757"/>
    </source>
</evidence>
<keyword evidence="1" id="KW-1133">Transmembrane helix</keyword>
<organism evidence="2 3">
    <name type="scientific">Mycena rosella</name>
    <name type="common">Pink bonnet</name>
    <name type="synonym">Agaricus rosellus</name>
    <dbReference type="NCBI Taxonomy" id="1033263"/>
    <lineage>
        <taxon>Eukaryota</taxon>
        <taxon>Fungi</taxon>
        <taxon>Dikarya</taxon>
        <taxon>Basidiomycota</taxon>
        <taxon>Agaricomycotina</taxon>
        <taxon>Agaricomycetes</taxon>
        <taxon>Agaricomycetidae</taxon>
        <taxon>Agaricales</taxon>
        <taxon>Marasmiineae</taxon>
        <taxon>Mycenaceae</taxon>
        <taxon>Mycena</taxon>
    </lineage>
</organism>
<protein>
    <submittedName>
        <fullName evidence="2">Uncharacterized protein</fullName>
    </submittedName>
</protein>
<accession>A0AAD7DJ82</accession>
<keyword evidence="3" id="KW-1185">Reference proteome</keyword>
<gene>
    <name evidence="2" type="ORF">B0H17DRAFT_1200429</name>
</gene>
<feature type="transmembrane region" description="Helical" evidence="1">
    <location>
        <begin position="46"/>
        <end position="68"/>
    </location>
</feature>
<reference evidence="2" key="1">
    <citation type="submission" date="2023-03" db="EMBL/GenBank/DDBJ databases">
        <title>Massive genome expansion in bonnet fungi (Mycena s.s.) driven by repeated elements and novel gene families across ecological guilds.</title>
        <authorList>
            <consortium name="Lawrence Berkeley National Laboratory"/>
            <person name="Harder C.B."/>
            <person name="Miyauchi S."/>
            <person name="Viragh M."/>
            <person name="Kuo A."/>
            <person name="Thoen E."/>
            <person name="Andreopoulos B."/>
            <person name="Lu D."/>
            <person name="Skrede I."/>
            <person name="Drula E."/>
            <person name="Henrissat B."/>
            <person name="Morin E."/>
            <person name="Kohler A."/>
            <person name="Barry K."/>
            <person name="LaButti K."/>
            <person name="Morin E."/>
            <person name="Salamov A."/>
            <person name="Lipzen A."/>
            <person name="Mereny Z."/>
            <person name="Hegedus B."/>
            <person name="Baldrian P."/>
            <person name="Stursova M."/>
            <person name="Weitz H."/>
            <person name="Taylor A."/>
            <person name="Grigoriev I.V."/>
            <person name="Nagy L.G."/>
            <person name="Martin F."/>
            <person name="Kauserud H."/>
        </authorList>
    </citation>
    <scope>NUCLEOTIDE SEQUENCE</scope>
    <source>
        <strain evidence="2">CBHHK067</strain>
    </source>
</reference>
<comment type="caution">
    <text evidence="2">The sequence shown here is derived from an EMBL/GenBank/DDBJ whole genome shotgun (WGS) entry which is preliminary data.</text>
</comment>
<proteinExistence type="predicted"/>
<keyword evidence="1" id="KW-0472">Membrane</keyword>
<dbReference type="Proteomes" id="UP001221757">
    <property type="component" value="Unassembled WGS sequence"/>
</dbReference>
<evidence type="ECO:0000256" key="1">
    <source>
        <dbReference type="SAM" id="Phobius"/>
    </source>
</evidence>
<dbReference type="EMBL" id="JARKIE010000051">
    <property type="protein sequence ID" value="KAJ7692611.1"/>
    <property type="molecule type" value="Genomic_DNA"/>
</dbReference>
<dbReference type="AlphaFoldDB" id="A0AAD7DJ82"/>
<evidence type="ECO:0000313" key="2">
    <source>
        <dbReference type="EMBL" id="KAJ7692611.1"/>
    </source>
</evidence>
<keyword evidence="1" id="KW-0812">Transmembrane</keyword>
<sequence length="89" mass="9693">MHPALDLNSLAALPSLVKGIAQRAGNGSLDDVMFLEVSRKDMPVDLLIGLLPVYYVNLNPAAMSWVAAWRPLRRKAGWIPRVSTGYSGC</sequence>
<name>A0AAD7DJ82_MYCRO</name>